<dbReference type="PANTHER" id="PTHR23033:SF13">
    <property type="entry name" value="GLYCOPROTEIN-N-ACETYLGALACTOSAMINE 3-BETA-GALACTOSYLTRANSFERASE 1"/>
    <property type="match status" value="1"/>
</dbReference>
<evidence type="ECO:0000256" key="15">
    <source>
        <dbReference type="ARBA" id="ARBA00023157"/>
    </source>
</evidence>
<evidence type="ECO:0000256" key="17">
    <source>
        <dbReference type="ARBA" id="ARBA00040898"/>
    </source>
</evidence>
<keyword evidence="25" id="KW-1185">Reference proteome</keyword>
<keyword evidence="14" id="KW-0472">Membrane</keyword>
<evidence type="ECO:0000256" key="6">
    <source>
        <dbReference type="ARBA" id="ARBA00012557"/>
    </source>
</evidence>
<comment type="similarity">
    <text evidence="4">Belongs to the glycosyltransferase 31 family. Beta3-Gal-T subfamily.</text>
</comment>
<comment type="function">
    <text evidence="22">Glycosyltransferase that generates the core 1 O-glycan Gal-beta1-3GalNAc-alpha1-Ser/Thr (T antigen), which is a precursor for many extended O-glycans in glycoproteins.</text>
</comment>
<evidence type="ECO:0000313" key="25">
    <source>
        <dbReference type="Proteomes" id="UP001044222"/>
    </source>
</evidence>
<dbReference type="GO" id="GO:0016263">
    <property type="term" value="F:glycoprotein-N-acetylgalactosamine 3-beta-galactosyltransferase activity"/>
    <property type="evidence" value="ECO:0007669"/>
    <property type="project" value="UniProtKB-EC"/>
</dbReference>
<dbReference type="EMBL" id="JAFIRN010000001">
    <property type="protein sequence ID" value="KAG5856645.1"/>
    <property type="molecule type" value="Genomic_DNA"/>
</dbReference>
<dbReference type="EC" id="2.4.1.122" evidence="6"/>
<evidence type="ECO:0000256" key="1">
    <source>
        <dbReference type="ARBA" id="ARBA00001936"/>
    </source>
</evidence>
<keyword evidence="11" id="KW-0547">Nucleotide-binding</keyword>
<sequence length="341" mass="39764">MSSLPFFAFGLFFGFIVSYSVLRADFDISTYVRLTPGNHITNTSTTNPPKADALLPTEEMPILKLTKDHFPKVRVLCWVMTAPKNLQKKALHVRATWTKRCDKVLFMSSEETEFPTVGLNVTEGRDQLYWKTIRAFQYIHKTHLDDADWFLKADDDTYVVLDNLRYLLSKYDSDRPIYFGRRFRPFIQQGYMSGGAGYVLSKEALRRFVEGFRVGKCTHFSSIEDMALGKCMETMEVEAGDSRDRKKRETFHPFHPESHLIKDPGNKQSWYWGYGYYPTTEGPECCSDLSVSFHYIRPDDMYVLDYFTYHLRPYGYHYRFNPDSPQNNTEKIKALNTNMGT</sequence>
<evidence type="ECO:0000256" key="12">
    <source>
        <dbReference type="ARBA" id="ARBA00022968"/>
    </source>
</evidence>
<keyword evidence="9" id="KW-0812">Transmembrane</keyword>
<keyword evidence="16" id="KW-0464">Manganese</keyword>
<comment type="caution">
    <text evidence="24">The sequence shown here is derived from an EMBL/GenBank/DDBJ whole genome shotgun (WGS) entry which is preliminary data.</text>
</comment>
<evidence type="ECO:0000256" key="5">
    <source>
        <dbReference type="ARBA" id="ARBA00011748"/>
    </source>
</evidence>
<comment type="subcellular location">
    <subcellularLocation>
        <location evidence="2">Membrane</location>
        <topology evidence="2">Single-pass type II membrane protein</topology>
    </subcellularLocation>
</comment>
<keyword evidence="10" id="KW-0479">Metal-binding</keyword>
<evidence type="ECO:0000256" key="19">
    <source>
        <dbReference type="ARBA" id="ARBA00042009"/>
    </source>
</evidence>
<dbReference type="InterPro" id="IPR026050">
    <property type="entry name" value="C1GALT1/C1GALT1_chp1"/>
</dbReference>
<dbReference type="Proteomes" id="UP001044222">
    <property type="component" value="Unassembled WGS sequence"/>
</dbReference>
<evidence type="ECO:0000256" key="8">
    <source>
        <dbReference type="ARBA" id="ARBA00022679"/>
    </source>
</evidence>
<dbReference type="FunFam" id="3.90.550.50:FF:000007">
    <property type="entry name" value="Glycoprotein-N-acetylgalactosamine 3-beta-galactosyltransferase 1"/>
    <property type="match status" value="1"/>
</dbReference>
<dbReference type="Pfam" id="PF02434">
    <property type="entry name" value="Fringe"/>
    <property type="match status" value="1"/>
</dbReference>
<evidence type="ECO:0000256" key="11">
    <source>
        <dbReference type="ARBA" id="ARBA00022741"/>
    </source>
</evidence>
<dbReference type="Gene3D" id="3.90.550.50">
    <property type="match status" value="1"/>
</dbReference>
<evidence type="ECO:0000256" key="7">
    <source>
        <dbReference type="ARBA" id="ARBA00022676"/>
    </source>
</evidence>
<dbReference type="GO" id="GO:0000166">
    <property type="term" value="F:nucleotide binding"/>
    <property type="evidence" value="ECO:0007669"/>
    <property type="project" value="UniProtKB-KW"/>
</dbReference>
<dbReference type="PANTHER" id="PTHR23033">
    <property type="entry name" value="BETA1,3-GALACTOSYLTRANSFERASE"/>
    <property type="match status" value="1"/>
</dbReference>
<comment type="cofactor">
    <cofactor evidence="1">
        <name>Mn(2+)</name>
        <dbReference type="ChEBI" id="CHEBI:29035"/>
    </cofactor>
</comment>
<dbReference type="GO" id="GO:0046872">
    <property type="term" value="F:metal ion binding"/>
    <property type="evidence" value="ECO:0007669"/>
    <property type="project" value="UniProtKB-KW"/>
</dbReference>
<evidence type="ECO:0000256" key="18">
    <source>
        <dbReference type="ARBA" id="ARBA00041226"/>
    </source>
</evidence>
<protein>
    <recommendedName>
        <fullName evidence="17">Glycoprotein-N-acetylgalactosamine 3-beta-galactosyltransferase 1</fullName>
        <ecNumber evidence="6">2.4.1.122</ecNumber>
    </recommendedName>
    <alternativeName>
        <fullName evidence="19">Core 1 O-glycan T-synthase</fullName>
    </alternativeName>
    <alternativeName>
        <fullName evidence="20">Core 1 UDP-galactose:N-acetylgalactosamine-alpha-R beta 1,3-galactosyltransferase 1</fullName>
    </alternativeName>
    <alternativeName>
        <fullName evidence="18">Core 1 beta1,3-galactosyltransferase 1</fullName>
    </alternativeName>
</protein>
<accession>A0A9D3N0H8</accession>
<evidence type="ECO:0000256" key="9">
    <source>
        <dbReference type="ARBA" id="ARBA00022692"/>
    </source>
</evidence>
<dbReference type="GO" id="GO:0016020">
    <property type="term" value="C:membrane"/>
    <property type="evidence" value="ECO:0007669"/>
    <property type="project" value="UniProtKB-SubCell"/>
</dbReference>
<comment type="catalytic activity">
    <reaction evidence="21">
        <text>an N-acetyl-alpha-D-galactosaminyl derivative + UDP-alpha-D-galactose = a beta-D-galactosyl-(1-&gt;3)-N-acetyl-alpha-D-galactosaminyl derivative + UDP + H(+)</text>
        <dbReference type="Rhea" id="RHEA:15621"/>
        <dbReference type="ChEBI" id="CHEBI:15378"/>
        <dbReference type="ChEBI" id="CHEBI:28257"/>
        <dbReference type="ChEBI" id="CHEBI:58223"/>
        <dbReference type="ChEBI" id="CHEBI:66914"/>
        <dbReference type="ChEBI" id="CHEBI:133470"/>
        <dbReference type="EC" id="2.4.1.122"/>
    </reaction>
</comment>
<comment type="subunit">
    <text evidence="5">Homodimer; disulfide-linked.</text>
</comment>
<evidence type="ECO:0000256" key="4">
    <source>
        <dbReference type="ARBA" id="ARBA00006462"/>
    </source>
</evidence>
<evidence type="ECO:0000256" key="2">
    <source>
        <dbReference type="ARBA" id="ARBA00004606"/>
    </source>
</evidence>
<name>A0A9D3N0H8_ANGAN</name>
<evidence type="ECO:0000256" key="20">
    <source>
        <dbReference type="ARBA" id="ARBA00043065"/>
    </source>
</evidence>
<evidence type="ECO:0000256" key="13">
    <source>
        <dbReference type="ARBA" id="ARBA00022989"/>
    </source>
</evidence>
<evidence type="ECO:0000256" key="22">
    <source>
        <dbReference type="ARBA" id="ARBA00059245"/>
    </source>
</evidence>
<evidence type="ECO:0000256" key="16">
    <source>
        <dbReference type="ARBA" id="ARBA00023211"/>
    </source>
</evidence>
<organism evidence="24 25">
    <name type="scientific">Anguilla anguilla</name>
    <name type="common">European freshwater eel</name>
    <name type="synonym">Muraena anguilla</name>
    <dbReference type="NCBI Taxonomy" id="7936"/>
    <lineage>
        <taxon>Eukaryota</taxon>
        <taxon>Metazoa</taxon>
        <taxon>Chordata</taxon>
        <taxon>Craniata</taxon>
        <taxon>Vertebrata</taxon>
        <taxon>Euteleostomi</taxon>
        <taxon>Actinopterygii</taxon>
        <taxon>Neopterygii</taxon>
        <taxon>Teleostei</taxon>
        <taxon>Anguilliformes</taxon>
        <taxon>Anguillidae</taxon>
        <taxon>Anguilla</taxon>
    </lineage>
</organism>
<dbReference type="OrthoDB" id="414175at2759"/>
<evidence type="ECO:0000313" key="24">
    <source>
        <dbReference type="EMBL" id="KAG5856645.1"/>
    </source>
</evidence>
<gene>
    <name evidence="24" type="ORF">ANANG_G00010110</name>
</gene>
<reference evidence="24" key="1">
    <citation type="submission" date="2021-01" db="EMBL/GenBank/DDBJ databases">
        <title>A chromosome-scale assembly of European eel, Anguilla anguilla.</title>
        <authorList>
            <person name="Henkel C."/>
            <person name="Jong-Raadsen S.A."/>
            <person name="Dufour S."/>
            <person name="Weltzien F.-A."/>
            <person name="Palstra A.P."/>
            <person name="Pelster B."/>
            <person name="Spaink H.P."/>
            <person name="Van Den Thillart G.E."/>
            <person name="Jansen H."/>
            <person name="Zahm M."/>
            <person name="Klopp C."/>
            <person name="Cedric C."/>
            <person name="Louis A."/>
            <person name="Berthelot C."/>
            <person name="Parey E."/>
            <person name="Roest Crollius H."/>
            <person name="Montfort J."/>
            <person name="Robinson-Rechavi M."/>
            <person name="Bucao C."/>
            <person name="Bouchez O."/>
            <person name="Gislard M."/>
            <person name="Lluch J."/>
            <person name="Milhes M."/>
            <person name="Lampietro C."/>
            <person name="Lopez Roques C."/>
            <person name="Donnadieu C."/>
            <person name="Braasch I."/>
            <person name="Desvignes T."/>
            <person name="Postlethwait J."/>
            <person name="Bobe J."/>
            <person name="Guiguen Y."/>
            <person name="Dirks R."/>
        </authorList>
    </citation>
    <scope>NUCLEOTIDE SEQUENCE</scope>
    <source>
        <strain evidence="24">Tag_6206</strain>
        <tissue evidence="24">Liver</tissue>
    </source>
</reference>
<proteinExistence type="inferred from homology"/>
<evidence type="ECO:0000256" key="21">
    <source>
        <dbReference type="ARBA" id="ARBA00048842"/>
    </source>
</evidence>
<evidence type="ECO:0000256" key="10">
    <source>
        <dbReference type="ARBA" id="ARBA00022723"/>
    </source>
</evidence>
<dbReference type="InterPro" id="IPR003378">
    <property type="entry name" value="Fringe-like_glycosylTrfase"/>
</dbReference>
<keyword evidence="8" id="KW-0808">Transferase</keyword>
<comment type="pathway">
    <text evidence="3">Protein modification; protein glycosylation.</text>
</comment>
<dbReference type="OMA" id="KKANHVK"/>
<keyword evidence="12" id="KW-0735">Signal-anchor</keyword>
<keyword evidence="13" id="KW-1133">Transmembrane helix</keyword>
<evidence type="ECO:0000256" key="14">
    <source>
        <dbReference type="ARBA" id="ARBA00023136"/>
    </source>
</evidence>
<feature type="domain" description="Fringe-like glycosyltransferase" evidence="23">
    <location>
        <begin position="79"/>
        <end position="239"/>
    </location>
</feature>
<keyword evidence="15" id="KW-1015">Disulfide bond</keyword>
<evidence type="ECO:0000256" key="3">
    <source>
        <dbReference type="ARBA" id="ARBA00004922"/>
    </source>
</evidence>
<keyword evidence="7" id="KW-0328">Glycosyltransferase</keyword>
<dbReference type="GO" id="GO:0001525">
    <property type="term" value="P:angiogenesis"/>
    <property type="evidence" value="ECO:0007669"/>
    <property type="project" value="UniProtKB-ARBA"/>
</dbReference>
<evidence type="ECO:0000259" key="23">
    <source>
        <dbReference type="Pfam" id="PF02434"/>
    </source>
</evidence>
<dbReference type="AlphaFoldDB" id="A0A9D3N0H8"/>